<dbReference type="EC" id="2.7.7.41" evidence="6 18"/>
<feature type="transmembrane region" description="Helical" evidence="19">
    <location>
        <begin position="199"/>
        <end position="219"/>
    </location>
</feature>
<keyword evidence="21" id="KW-1185">Reference proteome</keyword>
<dbReference type="InterPro" id="IPR000374">
    <property type="entry name" value="PC_trans"/>
</dbReference>
<comment type="similarity">
    <text evidence="5 18">Belongs to the CDS family.</text>
</comment>
<evidence type="ECO:0000256" key="9">
    <source>
        <dbReference type="ARBA" id="ARBA00022516"/>
    </source>
</evidence>
<feature type="transmembrane region" description="Helical" evidence="19">
    <location>
        <begin position="6"/>
        <end position="36"/>
    </location>
</feature>
<evidence type="ECO:0000256" key="17">
    <source>
        <dbReference type="ARBA" id="ARBA00023264"/>
    </source>
</evidence>
<feature type="transmembrane region" description="Helical" evidence="19">
    <location>
        <begin position="133"/>
        <end position="153"/>
    </location>
</feature>
<evidence type="ECO:0000256" key="7">
    <source>
        <dbReference type="ARBA" id="ARBA00019373"/>
    </source>
</evidence>
<protein>
    <recommendedName>
        <fullName evidence="7 18">Phosphatidate cytidylyltransferase</fullName>
        <ecNumber evidence="6 18">2.7.7.41</ecNumber>
    </recommendedName>
</protein>
<dbReference type="AlphaFoldDB" id="A0A3D8TV28"/>
<evidence type="ECO:0000256" key="14">
    <source>
        <dbReference type="ARBA" id="ARBA00023098"/>
    </source>
</evidence>
<feature type="transmembrane region" description="Helical" evidence="19">
    <location>
        <begin position="174"/>
        <end position="193"/>
    </location>
</feature>
<evidence type="ECO:0000256" key="12">
    <source>
        <dbReference type="ARBA" id="ARBA00022695"/>
    </source>
</evidence>
<dbReference type="EMBL" id="LARY01000001">
    <property type="protein sequence ID" value="RDX02936.1"/>
    <property type="molecule type" value="Genomic_DNA"/>
</dbReference>
<keyword evidence="12 18" id="KW-0548">Nucleotidyltransferase</keyword>
<proteinExistence type="inferred from homology"/>
<dbReference type="PANTHER" id="PTHR46382:SF1">
    <property type="entry name" value="PHOSPHATIDATE CYTIDYLYLTRANSFERASE"/>
    <property type="match status" value="1"/>
</dbReference>
<feature type="transmembrane region" description="Helical" evidence="19">
    <location>
        <begin position="77"/>
        <end position="98"/>
    </location>
</feature>
<comment type="pathway">
    <text evidence="4">Lipid metabolism.</text>
</comment>
<evidence type="ECO:0000256" key="1">
    <source>
        <dbReference type="ARBA" id="ARBA00001698"/>
    </source>
</evidence>
<dbReference type="GO" id="GO:0016024">
    <property type="term" value="P:CDP-diacylglycerol biosynthetic process"/>
    <property type="evidence" value="ECO:0007669"/>
    <property type="project" value="UniProtKB-UniPathway"/>
</dbReference>
<evidence type="ECO:0000256" key="4">
    <source>
        <dbReference type="ARBA" id="ARBA00005189"/>
    </source>
</evidence>
<evidence type="ECO:0000256" key="6">
    <source>
        <dbReference type="ARBA" id="ARBA00012487"/>
    </source>
</evidence>
<dbReference type="Pfam" id="PF01148">
    <property type="entry name" value="CTP_transf_1"/>
    <property type="match status" value="1"/>
</dbReference>
<evidence type="ECO:0000256" key="5">
    <source>
        <dbReference type="ARBA" id="ARBA00010185"/>
    </source>
</evidence>
<comment type="pathway">
    <text evidence="3 18">Phospholipid metabolism; CDP-diacylglycerol biosynthesis; CDP-diacylglycerol from sn-glycerol 3-phosphate: step 3/3.</text>
</comment>
<sequence length="262" mass="28820">MKTRIITAIVALIIFIPFVVVGGLPFELISILLASIAVYEILTMTKQSLFSVNGIVTMLLTWLVVVPENYLTWLDHFGLSVIELIFIGIAILLSYTVFSKNKFHFDQAGIAVLSSFYVGIGFHYLALTRDAGLYYVLFALLIVWSTDTGAYFIGRQFGKHKLAPHVSPNKTVEGFIGGIVSALIIAGGFFYFMDLSGNIGLVLLALIVLSIFGQLGDLVESALKRFYDVKDSGKILPGHGGILDRFDSLLFVLPLLHILQII</sequence>
<name>A0A3D8TV28_9LIST</name>
<comment type="subcellular location">
    <subcellularLocation>
        <location evidence="2">Cell membrane</location>
        <topology evidence="2">Multi-pass membrane protein</topology>
    </subcellularLocation>
</comment>
<evidence type="ECO:0000256" key="18">
    <source>
        <dbReference type="RuleBase" id="RU003938"/>
    </source>
</evidence>
<comment type="catalytic activity">
    <reaction evidence="1 18">
        <text>a 1,2-diacyl-sn-glycero-3-phosphate + CTP + H(+) = a CDP-1,2-diacyl-sn-glycerol + diphosphate</text>
        <dbReference type="Rhea" id="RHEA:16229"/>
        <dbReference type="ChEBI" id="CHEBI:15378"/>
        <dbReference type="ChEBI" id="CHEBI:33019"/>
        <dbReference type="ChEBI" id="CHEBI:37563"/>
        <dbReference type="ChEBI" id="CHEBI:58332"/>
        <dbReference type="ChEBI" id="CHEBI:58608"/>
        <dbReference type="EC" id="2.7.7.41"/>
    </reaction>
</comment>
<keyword evidence="9" id="KW-0444">Lipid biosynthesis</keyword>
<evidence type="ECO:0000313" key="21">
    <source>
        <dbReference type="Proteomes" id="UP000257055"/>
    </source>
</evidence>
<dbReference type="UniPathway" id="UPA00557">
    <property type="reaction ID" value="UER00614"/>
</dbReference>
<comment type="caution">
    <text evidence="20">The sequence shown here is derived from an EMBL/GenBank/DDBJ whole genome shotgun (WGS) entry which is preliminary data.</text>
</comment>
<evidence type="ECO:0000256" key="15">
    <source>
        <dbReference type="ARBA" id="ARBA00023136"/>
    </source>
</evidence>
<feature type="transmembrane region" description="Helical" evidence="19">
    <location>
        <begin position="48"/>
        <end position="65"/>
    </location>
</feature>
<keyword evidence="16" id="KW-0594">Phospholipid biosynthesis</keyword>
<dbReference type="GO" id="GO:0004605">
    <property type="term" value="F:phosphatidate cytidylyltransferase activity"/>
    <property type="evidence" value="ECO:0007669"/>
    <property type="project" value="UniProtKB-EC"/>
</dbReference>
<keyword evidence="10 18" id="KW-0808">Transferase</keyword>
<evidence type="ECO:0000256" key="16">
    <source>
        <dbReference type="ARBA" id="ARBA00023209"/>
    </source>
</evidence>
<evidence type="ECO:0000256" key="8">
    <source>
        <dbReference type="ARBA" id="ARBA00022475"/>
    </source>
</evidence>
<evidence type="ECO:0000256" key="11">
    <source>
        <dbReference type="ARBA" id="ARBA00022692"/>
    </source>
</evidence>
<evidence type="ECO:0000256" key="3">
    <source>
        <dbReference type="ARBA" id="ARBA00005119"/>
    </source>
</evidence>
<organism evidence="20 21">
    <name type="scientific">Listeria kieliensis</name>
    <dbReference type="NCBI Taxonomy" id="1621700"/>
    <lineage>
        <taxon>Bacteria</taxon>
        <taxon>Bacillati</taxon>
        <taxon>Bacillota</taxon>
        <taxon>Bacilli</taxon>
        <taxon>Bacillales</taxon>
        <taxon>Listeriaceae</taxon>
        <taxon>Listeria</taxon>
    </lineage>
</organism>
<keyword evidence="17" id="KW-1208">Phospholipid metabolism</keyword>
<dbReference type="PROSITE" id="PS01315">
    <property type="entry name" value="CDS"/>
    <property type="match status" value="1"/>
</dbReference>
<evidence type="ECO:0000313" key="20">
    <source>
        <dbReference type="EMBL" id="RDX02936.1"/>
    </source>
</evidence>
<dbReference type="GO" id="GO:0005886">
    <property type="term" value="C:plasma membrane"/>
    <property type="evidence" value="ECO:0007669"/>
    <property type="project" value="UniProtKB-SubCell"/>
</dbReference>
<feature type="transmembrane region" description="Helical" evidence="19">
    <location>
        <begin position="110"/>
        <end position="127"/>
    </location>
</feature>
<evidence type="ECO:0000256" key="10">
    <source>
        <dbReference type="ARBA" id="ARBA00022679"/>
    </source>
</evidence>
<accession>A0A3D8TV28</accession>
<dbReference type="Proteomes" id="UP000257055">
    <property type="component" value="Unassembled WGS sequence"/>
</dbReference>
<dbReference type="PANTHER" id="PTHR46382">
    <property type="entry name" value="PHOSPHATIDATE CYTIDYLYLTRANSFERASE"/>
    <property type="match status" value="1"/>
</dbReference>
<keyword evidence="14" id="KW-0443">Lipid metabolism</keyword>
<gene>
    <name evidence="20" type="ORF">UR08_05410</name>
</gene>
<reference evidence="21" key="1">
    <citation type="submission" date="2015-04" db="EMBL/GenBank/DDBJ databases">
        <authorList>
            <person name="Schardt J."/>
            <person name="Mueller-Herbst S."/>
            <person name="Scherer S."/>
            <person name="Huptas C."/>
        </authorList>
    </citation>
    <scope>NUCLEOTIDE SEQUENCE [LARGE SCALE GENOMIC DNA]</scope>
    <source>
        <strain evidence="21">Kiel-L1</strain>
    </source>
</reference>
<dbReference type="RefSeq" id="WP_115752626.1">
    <property type="nucleotide sequence ID" value="NZ_LARY01000001.1"/>
</dbReference>
<keyword evidence="8" id="KW-1003">Cell membrane</keyword>
<evidence type="ECO:0000256" key="2">
    <source>
        <dbReference type="ARBA" id="ARBA00004651"/>
    </source>
</evidence>
<evidence type="ECO:0000256" key="13">
    <source>
        <dbReference type="ARBA" id="ARBA00022989"/>
    </source>
</evidence>
<keyword evidence="13 19" id="KW-1133">Transmembrane helix</keyword>
<keyword evidence="15 19" id="KW-0472">Membrane</keyword>
<keyword evidence="11 18" id="KW-0812">Transmembrane</keyword>
<evidence type="ECO:0000256" key="19">
    <source>
        <dbReference type="SAM" id="Phobius"/>
    </source>
</evidence>